<keyword evidence="4" id="KW-1185">Reference proteome</keyword>
<evidence type="ECO:0000259" key="2">
    <source>
        <dbReference type="Pfam" id="PF03221"/>
    </source>
</evidence>
<sequence length="90" mass="10384">MSDILKEANHWLDLDFTSPVAKLKRIKTYAYSCLEQKVQNTTSIMRITDFSASNGWLEKFKKYNNLKSQIRLGKVKEAAKLDLISICNDL</sequence>
<dbReference type="Proteomes" id="UP000789342">
    <property type="component" value="Unassembled WGS sequence"/>
</dbReference>
<proteinExistence type="predicted"/>
<dbReference type="InterPro" id="IPR006600">
    <property type="entry name" value="HTH_CenpB_DNA-bd_dom"/>
</dbReference>
<reference evidence="3" key="1">
    <citation type="submission" date="2021-06" db="EMBL/GenBank/DDBJ databases">
        <authorList>
            <person name="Kallberg Y."/>
            <person name="Tangrot J."/>
            <person name="Rosling A."/>
        </authorList>
    </citation>
    <scope>NUCLEOTIDE SEQUENCE</scope>
    <source>
        <strain evidence="3">CL551</strain>
    </source>
</reference>
<accession>A0A9N9F0S5</accession>
<comment type="caution">
    <text evidence="3">The sequence shown here is derived from an EMBL/GenBank/DDBJ whole genome shotgun (WGS) entry which is preliminary data.</text>
</comment>
<evidence type="ECO:0000313" key="4">
    <source>
        <dbReference type="Proteomes" id="UP000789342"/>
    </source>
</evidence>
<dbReference type="Gene3D" id="1.10.10.60">
    <property type="entry name" value="Homeodomain-like"/>
    <property type="match status" value="1"/>
</dbReference>
<protein>
    <submittedName>
        <fullName evidence="3">847_t:CDS:1</fullName>
    </submittedName>
</protein>
<dbReference type="GO" id="GO:0003677">
    <property type="term" value="F:DNA binding"/>
    <property type="evidence" value="ECO:0007669"/>
    <property type="project" value="UniProtKB-KW"/>
</dbReference>
<dbReference type="EMBL" id="CAJVPV010001525">
    <property type="protein sequence ID" value="CAG8500393.1"/>
    <property type="molecule type" value="Genomic_DNA"/>
</dbReference>
<organism evidence="3 4">
    <name type="scientific">Acaulospora morrowiae</name>
    <dbReference type="NCBI Taxonomy" id="94023"/>
    <lineage>
        <taxon>Eukaryota</taxon>
        <taxon>Fungi</taxon>
        <taxon>Fungi incertae sedis</taxon>
        <taxon>Mucoromycota</taxon>
        <taxon>Glomeromycotina</taxon>
        <taxon>Glomeromycetes</taxon>
        <taxon>Diversisporales</taxon>
        <taxon>Acaulosporaceae</taxon>
        <taxon>Acaulospora</taxon>
    </lineage>
</organism>
<feature type="domain" description="HTH CENPB-type" evidence="2">
    <location>
        <begin position="44"/>
        <end position="68"/>
    </location>
</feature>
<dbReference type="OrthoDB" id="125347at2759"/>
<dbReference type="Pfam" id="PF03221">
    <property type="entry name" value="HTH_Tnp_Tc5"/>
    <property type="match status" value="1"/>
</dbReference>
<dbReference type="AlphaFoldDB" id="A0A9N9F0S5"/>
<gene>
    <name evidence="3" type="ORF">AMORRO_LOCUS3223</name>
</gene>
<evidence type="ECO:0000256" key="1">
    <source>
        <dbReference type="ARBA" id="ARBA00023125"/>
    </source>
</evidence>
<keyword evidence="1" id="KW-0238">DNA-binding</keyword>
<evidence type="ECO:0000313" key="3">
    <source>
        <dbReference type="EMBL" id="CAG8500393.1"/>
    </source>
</evidence>
<name>A0A9N9F0S5_9GLOM</name>